<dbReference type="SMART" id="SM00836">
    <property type="entry name" value="DALR_1"/>
    <property type="match status" value="1"/>
</dbReference>
<dbReference type="GO" id="GO:0004814">
    <property type="term" value="F:arginine-tRNA ligase activity"/>
    <property type="evidence" value="ECO:0007669"/>
    <property type="project" value="InterPro"/>
</dbReference>
<evidence type="ECO:0000256" key="6">
    <source>
        <dbReference type="ARBA" id="ARBA00022741"/>
    </source>
</evidence>
<keyword evidence="4 11" id="KW-0963">Cytoplasm</keyword>
<dbReference type="RefSeq" id="WP_058484787.1">
    <property type="nucleotide sequence ID" value="NZ_CAAAII010000007.1"/>
</dbReference>
<keyword evidence="6 11" id="KW-0547">Nucleotide-binding</keyword>
<evidence type="ECO:0000256" key="1">
    <source>
        <dbReference type="ARBA" id="ARBA00004496"/>
    </source>
</evidence>
<keyword evidence="8 11" id="KW-0648">Protein biosynthesis</keyword>
<evidence type="ECO:0000256" key="11">
    <source>
        <dbReference type="HAMAP-Rule" id="MF_00255"/>
    </source>
</evidence>
<dbReference type="HAMAP" id="MF_00255">
    <property type="entry name" value="Gly_tRNA_synth_beta"/>
    <property type="match status" value="1"/>
</dbReference>
<dbReference type="NCBIfam" id="TIGR00211">
    <property type="entry name" value="glyS"/>
    <property type="match status" value="1"/>
</dbReference>
<evidence type="ECO:0000256" key="9">
    <source>
        <dbReference type="ARBA" id="ARBA00023146"/>
    </source>
</evidence>
<dbReference type="GO" id="GO:0005829">
    <property type="term" value="C:cytosol"/>
    <property type="evidence" value="ECO:0007669"/>
    <property type="project" value="TreeGrafter"/>
</dbReference>
<evidence type="ECO:0000256" key="3">
    <source>
        <dbReference type="ARBA" id="ARBA00011209"/>
    </source>
</evidence>
<comment type="subcellular location">
    <subcellularLocation>
        <location evidence="1 11">Cytoplasm</location>
    </subcellularLocation>
</comment>
<name>A0A0W0YWI0_LEGSP</name>
<dbReference type="InterPro" id="IPR009080">
    <property type="entry name" value="tRNAsynth_Ia_anticodon-bd"/>
</dbReference>
<dbReference type="Gene3D" id="1.10.730.10">
    <property type="entry name" value="Isoleucyl-tRNA Synthetase, Domain 1"/>
    <property type="match status" value="1"/>
</dbReference>
<dbReference type="AlphaFoldDB" id="A0A0W0YWI0"/>
<dbReference type="GO" id="GO:0005524">
    <property type="term" value="F:ATP binding"/>
    <property type="evidence" value="ECO:0007669"/>
    <property type="project" value="UniProtKB-UniRule"/>
</dbReference>
<dbReference type="GO" id="GO:0006426">
    <property type="term" value="P:glycyl-tRNA aminoacylation"/>
    <property type="evidence" value="ECO:0007669"/>
    <property type="project" value="UniProtKB-UniRule"/>
</dbReference>
<comment type="catalytic activity">
    <reaction evidence="10 11">
        <text>tRNA(Gly) + glycine + ATP = glycyl-tRNA(Gly) + AMP + diphosphate</text>
        <dbReference type="Rhea" id="RHEA:16013"/>
        <dbReference type="Rhea" id="RHEA-COMP:9664"/>
        <dbReference type="Rhea" id="RHEA-COMP:9683"/>
        <dbReference type="ChEBI" id="CHEBI:30616"/>
        <dbReference type="ChEBI" id="CHEBI:33019"/>
        <dbReference type="ChEBI" id="CHEBI:57305"/>
        <dbReference type="ChEBI" id="CHEBI:78442"/>
        <dbReference type="ChEBI" id="CHEBI:78522"/>
        <dbReference type="ChEBI" id="CHEBI:456215"/>
        <dbReference type="EC" id="6.1.1.14"/>
    </reaction>
</comment>
<dbReference type="GO" id="GO:0006420">
    <property type="term" value="P:arginyl-tRNA aminoacylation"/>
    <property type="evidence" value="ECO:0007669"/>
    <property type="project" value="InterPro"/>
</dbReference>
<evidence type="ECO:0000256" key="5">
    <source>
        <dbReference type="ARBA" id="ARBA00022598"/>
    </source>
</evidence>
<keyword evidence="7 11" id="KW-0067">ATP-binding</keyword>
<reference evidence="13 14" key="1">
    <citation type="submission" date="2015-11" db="EMBL/GenBank/DDBJ databases">
        <title>Genomic analysis of 38 Legionella species identifies large and diverse effector repertoires.</title>
        <authorList>
            <person name="Burstein D."/>
            <person name="Amaro F."/>
            <person name="Zusman T."/>
            <person name="Lifshitz Z."/>
            <person name="Cohen O."/>
            <person name="Gilbert J.A."/>
            <person name="Pupko T."/>
            <person name="Shuman H.A."/>
            <person name="Segal G."/>
        </authorList>
    </citation>
    <scope>NUCLEOTIDE SEQUENCE [LARGE SCALE GENOMIC DNA]</scope>
    <source>
        <strain evidence="13 14">Mt.St.Helens-9</strain>
    </source>
</reference>
<dbReference type="SUPFAM" id="SSF47323">
    <property type="entry name" value="Anticodon-binding domain of a subclass of class I aminoacyl-tRNA synthetases"/>
    <property type="match status" value="1"/>
</dbReference>
<protein>
    <recommendedName>
        <fullName evidence="11">Glycine--tRNA ligase beta subunit</fullName>
        <ecNumber evidence="11">6.1.1.14</ecNumber>
    </recommendedName>
    <alternativeName>
        <fullName evidence="11">Glycyl-tRNA synthetase beta subunit</fullName>
        <shortName evidence="11">GlyRS</shortName>
    </alternativeName>
</protein>
<evidence type="ECO:0000256" key="7">
    <source>
        <dbReference type="ARBA" id="ARBA00022840"/>
    </source>
</evidence>
<dbReference type="SUPFAM" id="SSF109604">
    <property type="entry name" value="HD-domain/PDEase-like"/>
    <property type="match status" value="1"/>
</dbReference>
<dbReference type="GO" id="GO:0004820">
    <property type="term" value="F:glycine-tRNA ligase activity"/>
    <property type="evidence" value="ECO:0007669"/>
    <property type="project" value="UniProtKB-UniRule"/>
</dbReference>
<dbReference type="Proteomes" id="UP000054877">
    <property type="component" value="Unassembled WGS sequence"/>
</dbReference>
<feature type="domain" description="DALR anticodon binding" evidence="12">
    <location>
        <begin position="584"/>
        <end position="688"/>
    </location>
</feature>
<dbReference type="STRING" id="452.Lspi_2884"/>
<proteinExistence type="inferred from homology"/>
<sequence length="693" mass="77014">MYKDFLFEIGCEELPFAAVGTLVQELVSNVVKALQKSEIGFESITPFATPRRLALRITKLNTQQPDRLVTRRGPALAAAYDSDGQPTKALQGFAKSCAVPVEALSVEETEKGEWLVYKSRVCGAKTRDILPDLMRQAIADLPIKKPMRWGSGDIEFARPVHWIVMLLGEEVIPCDILGVHAGQTTHGHRFLHPQGIVIEKPADYEAQLEQAFVIAGYDKRRNTIIKQVRDVATQAGAEAIMPDSLIDEVTAIVEWPQALLAEFPPEFLNVPSQALIASMQSHQKCFALQDSSGQLLPRFVAVANIKSGKPGQVIAGNEKVMRARLSDAAFFFEQDKKQPLARHIAATEKVVFQARLGTLYDKARRLQILMAILAHPLDLDEVKAKRAAELSKCDLMTGMVGEFPELQGLMGYYYARHDGEDLDVAKALNEQYLPRFSGDELPETTLGLALSLADRLDTLAGIFAIGGKPSGMKDPFKLRRHALAVVRLLMATPARLSLSGLISEAALVYGKQLDTKDASIAELQPFILERLQSFYQGRGISVDLVHAVRARQDDWLYDFDRRIHALADFVTRPEASVLSAACKRVHNLLQQAHSQEIPWTTVNDDRLENGAERELFTRLLSTEQQVALLYEQSDYKSILTQLAGLREPVDAFFDHVMVMVDNPEVKKNRLALLARLQALLQGVADISMLQLHS</sequence>
<dbReference type="EC" id="6.1.1.14" evidence="11"/>
<evidence type="ECO:0000313" key="13">
    <source>
        <dbReference type="EMBL" id="KTD61264.1"/>
    </source>
</evidence>
<evidence type="ECO:0000256" key="10">
    <source>
        <dbReference type="ARBA" id="ARBA00047937"/>
    </source>
</evidence>
<evidence type="ECO:0000256" key="2">
    <source>
        <dbReference type="ARBA" id="ARBA00008226"/>
    </source>
</evidence>
<dbReference type="InterPro" id="IPR008909">
    <property type="entry name" value="DALR_anticod-bd"/>
</dbReference>
<accession>A0A0W0YWI0</accession>
<comment type="caution">
    <text evidence="13">The sequence shown here is derived from an EMBL/GenBank/DDBJ whole genome shotgun (WGS) entry which is preliminary data.</text>
</comment>
<organism evidence="13 14">
    <name type="scientific">Legionella spiritensis</name>
    <dbReference type="NCBI Taxonomy" id="452"/>
    <lineage>
        <taxon>Bacteria</taxon>
        <taxon>Pseudomonadati</taxon>
        <taxon>Pseudomonadota</taxon>
        <taxon>Gammaproteobacteria</taxon>
        <taxon>Legionellales</taxon>
        <taxon>Legionellaceae</taxon>
        <taxon>Legionella</taxon>
    </lineage>
</organism>
<dbReference type="PANTHER" id="PTHR30075">
    <property type="entry name" value="GLYCYL-TRNA SYNTHETASE"/>
    <property type="match status" value="1"/>
</dbReference>
<evidence type="ECO:0000256" key="8">
    <source>
        <dbReference type="ARBA" id="ARBA00022917"/>
    </source>
</evidence>
<dbReference type="InterPro" id="IPR006194">
    <property type="entry name" value="Gly-tRNA-synth_heterodimer"/>
</dbReference>
<keyword evidence="14" id="KW-1185">Reference proteome</keyword>
<gene>
    <name evidence="11 13" type="primary">glyS</name>
    <name evidence="13" type="ORF">Lspi_2884</name>
</gene>
<dbReference type="EMBL" id="LNYX01000034">
    <property type="protein sequence ID" value="KTD61264.1"/>
    <property type="molecule type" value="Genomic_DNA"/>
</dbReference>
<dbReference type="Pfam" id="PF02092">
    <property type="entry name" value="tRNA_synt_2f"/>
    <property type="match status" value="1"/>
</dbReference>
<evidence type="ECO:0000256" key="4">
    <source>
        <dbReference type="ARBA" id="ARBA00022490"/>
    </source>
</evidence>
<dbReference type="Pfam" id="PF05746">
    <property type="entry name" value="DALR_1"/>
    <property type="match status" value="1"/>
</dbReference>
<comment type="subunit">
    <text evidence="3 11">Tetramer of two alpha and two beta subunits.</text>
</comment>
<dbReference type="PANTHER" id="PTHR30075:SF2">
    <property type="entry name" value="GLYCINE--TRNA LIGASE, CHLOROPLASTIC_MITOCHONDRIAL 2"/>
    <property type="match status" value="1"/>
</dbReference>
<keyword evidence="9 11" id="KW-0030">Aminoacyl-tRNA synthetase</keyword>
<dbReference type="PATRIC" id="fig|452.5.peg.3191"/>
<evidence type="ECO:0000259" key="12">
    <source>
        <dbReference type="SMART" id="SM00836"/>
    </source>
</evidence>
<comment type="similarity">
    <text evidence="2 11">Belongs to the class-II aminoacyl-tRNA synthetase family.</text>
</comment>
<keyword evidence="5 11" id="KW-0436">Ligase</keyword>
<dbReference type="InterPro" id="IPR015944">
    <property type="entry name" value="Gly-tRNA-synth_bsu"/>
</dbReference>
<dbReference type="OrthoDB" id="9775440at2"/>
<dbReference type="PRINTS" id="PR01045">
    <property type="entry name" value="TRNASYNTHGB"/>
</dbReference>
<evidence type="ECO:0000313" key="14">
    <source>
        <dbReference type="Proteomes" id="UP000054877"/>
    </source>
</evidence>
<dbReference type="PROSITE" id="PS50861">
    <property type="entry name" value="AA_TRNA_LIGASE_II_GLYAB"/>
    <property type="match status" value="1"/>
</dbReference>